<dbReference type="InterPro" id="IPR028098">
    <property type="entry name" value="Glyco_trans_4-like_N"/>
</dbReference>
<dbReference type="Proteomes" id="UP000262969">
    <property type="component" value="Unassembled WGS sequence"/>
</dbReference>
<evidence type="ECO:0000259" key="1">
    <source>
        <dbReference type="Pfam" id="PF00534"/>
    </source>
</evidence>
<dbReference type="Gene3D" id="3.40.50.2000">
    <property type="entry name" value="Glycogen Phosphorylase B"/>
    <property type="match status" value="2"/>
</dbReference>
<dbReference type="SUPFAM" id="SSF53756">
    <property type="entry name" value="UDP-Glycosyltransferase/glycogen phosphorylase"/>
    <property type="match status" value="1"/>
</dbReference>
<dbReference type="Pfam" id="PF00534">
    <property type="entry name" value="Glycos_transf_1"/>
    <property type="match status" value="1"/>
</dbReference>
<keyword evidence="3" id="KW-0808">Transferase</keyword>
<feature type="domain" description="Glycosyl transferase family 1" evidence="1">
    <location>
        <begin position="149"/>
        <end position="265"/>
    </location>
</feature>
<protein>
    <submittedName>
        <fullName evidence="3">Glycosyltransferase family 4 protein</fullName>
    </submittedName>
</protein>
<evidence type="ECO:0000313" key="4">
    <source>
        <dbReference type="Proteomes" id="UP000262969"/>
    </source>
</evidence>
<accession>A0A3D2X7M8</accession>
<dbReference type="CDD" id="cd03802">
    <property type="entry name" value="GT4_AviGT4-like"/>
    <property type="match status" value="1"/>
</dbReference>
<reference evidence="3 4" key="1">
    <citation type="journal article" date="2018" name="Nat. Biotechnol.">
        <title>A standardized bacterial taxonomy based on genome phylogeny substantially revises the tree of life.</title>
        <authorList>
            <person name="Parks D.H."/>
            <person name="Chuvochina M."/>
            <person name="Waite D.W."/>
            <person name="Rinke C."/>
            <person name="Skarshewski A."/>
            <person name="Chaumeil P.A."/>
            <person name="Hugenholtz P."/>
        </authorList>
    </citation>
    <scope>NUCLEOTIDE SEQUENCE [LARGE SCALE GENOMIC DNA]</scope>
    <source>
        <strain evidence="3">UBA11728</strain>
    </source>
</reference>
<evidence type="ECO:0000259" key="2">
    <source>
        <dbReference type="Pfam" id="PF13439"/>
    </source>
</evidence>
<gene>
    <name evidence="3" type="ORF">DHW61_12060</name>
</gene>
<dbReference type="AlphaFoldDB" id="A0A3D2X7M8"/>
<dbReference type="InterPro" id="IPR001296">
    <property type="entry name" value="Glyco_trans_1"/>
</dbReference>
<feature type="domain" description="Glycosyltransferase subfamily 4-like N-terminal" evidence="2">
    <location>
        <begin position="18"/>
        <end position="120"/>
    </location>
</feature>
<organism evidence="3 4">
    <name type="scientific">Lachnoclostridium phytofermentans</name>
    <dbReference type="NCBI Taxonomy" id="66219"/>
    <lineage>
        <taxon>Bacteria</taxon>
        <taxon>Bacillati</taxon>
        <taxon>Bacillota</taxon>
        <taxon>Clostridia</taxon>
        <taxon>Lachnospirales</taxon>
        <taxon>Lachnospiraceae</taxon>
    </lineage>
</organism>
<dbReference type="EMBL" id="DPVV01000403">
    <property type="protein sequence ID" value="HCL03121.1"/>
    <property type="molecule type" value="Genomic_DNA"/>
</dbReference>
<proteinExistence type="predicted"/>
<name>A0A3D2X7M8_9FIRM</name>
<dbReference type="PANTHER" id="PTHR12526">
    <property type="entry name" value="GLYCOSYLTRANSFERASE"/>
    <property type="match status" value="1"/>
</dbReference>
<dbReference type="Pfam" id="PF13439">
    <property type="entry name" value="Glyco_transf_4"/>
    <property type="match status" value="1"/>
</dbReference>
<evidence type="ECO:0000313" key="3">
    <source>
        <dbReference type="EMBL" id="HCL03121.1"/>
    </source>
</evidence>
<comment type="caution">
    <text evidence="3">The sequence shown here is derived from an EMBL/GenBank/DDBJ whole genome shotgun (WGS) entry which is preliminary data.</text>
</comment>
<dbReference type="PANTHER" id="PTHR12526:SF595">
    <property type="entry name" value="BLL5217 PROTEIN"/>
    <property type="match status" value="1"/>
</dbReference>
<dbReference type="GO" id="GO:0016757">
    <property type="term" value="F:glycosyltransferase activity"/>
    <property type="evidence" value="ECO:0007669"/>
    <property type="project" value="InterPro"/>
</dbReference>
<sequence length="324" mass="36884">MKIVQVAPDVYPIPPVNYGGIERVMYDLIEELVRRGHEVFLYAPKGSKTSARLIPYQHEKSWSQHEILKYVSATLPEGIDIIHDHTHASIIGRAGLPVPTVCTEHFSANCPVKYPVYASRTVQERYGCNQGFFIHHGIRLEDFEYKEFKEDYLFYIGKLDESKGPQFAVKVSERTNKMLILAGPIHDNVYFDKTIAPVIKVNPNIFYIGEVGGRRKQDLLKNAACVLFPTLCQESFGLVAIEALACGTPVLSFPSGAVPEVLQRFPDFICANVDEMVRKVLSGDYPKPQLLRDYVKNNFSIEIMADRYLKVYRKVLELEHLYHS</sequence>